<sequence>RNGQLVPAHRIYVNEDLTSVRADLAAKARALKKKGKVEDSWVRDGLVVLLKRSNTVHRLTTLRELAPFGI</sequence>
<proteinExistence type="predicted"/>
<dbReference type="Proteomes" id="UP001519460">
    <property type="component" value="Unassembled WGS sequence"/>
</dbReference>
<reference evidence="1 2" key="1">
    <citation type="journal article" date="2023" name="Sci. Data">
        <title>Genome assembly of the Korean intertidal mud-creeper Batillaria attramentaria.</title>
        <authorList>
            <person name="Patra A.K."/>
            <person name="Ho P.T."/>
            <person name="Jun S."/>
            <person name="Lee S.J."/>
            <person name="Kim Y."/>
            <person name="Won Y.J."/>
        </authorList>
    </citation>
    <scope>NUCLEOTIDE SEQUENCE [LARGE SCALE GENOMIC DNA]</scope>
    <source>
        <strain evidence="1">Wonlab-2016</strain>
    </source>
</reference>
<keyword evidence="2" id="KW-1185">Reference proteome</keyword>
<feature type="non-terminal residue" evidence="1">
    <location>
        <position position="1"/>
    </location>
</feature>
<gene>
    <name evidence="1" type="ORF">BaRGS_00017956</name>
</gene>
<comment type="caution">
    <text evidence="1">The sequence shown here is derived from an EMBL/GenBank/DDBJ whole genome shotgun (WGS) entry which is preliminary data.</text>
</comment>
<evidence type="ECO:0000313" key="1">
    <source>
        <dbReference type="EMBL" id="KAK7490727.1"/>
    </source>
</evidence>
<name>A0ABD0KU49_9CAEN</name>
<organism evidence="1 2">
    <name type="scientific">Batillaria attramentaria</name>
    <dbReference type="NCBI Taxonomy" id="370345"/>
    <lineage>
        <taxon>Eukaryota</taxon>
        <taxon>Metazoa</taxon>
        <taxon>Spiralia</taxon>
        <taxon>Lophotrochozoa</taxon>
        <taxon>Mollusca</taxon>
        <taxon>Gastropoda</taxon>
        <taxon>Caenogastropoda</taxon>
        <taxon>Sorbeoconcha</taxon>
        <taxon>Cerithioidea</taxon>
        <taxon>Batillariidae</taxon>
        <taxon>Batillaria</taxon>
    </lineage>
</organism>
<evidence type="ECO:0000313" key="2">
    <source>
        <dbReference type="Proteomes" id="UP001519460"/>
    </source>
</evidence>
<dbReference type="EMBL" id="JACVVK020000123">
    <property type="protein sequence ID" value="KAK7490727.1"/>
    <property type="molecule type" value="Genomic_DNA"/>
</dbReference>
<protein>
    <submittedName>
        <fullName evidence="1">Uncharacterized protein</fullName>
    </submittedName>
</protein>
<accession>A0ABD0KU49</accession>
<dbReference type="AlphaFoldDB" id="A0ABD0KU49"/>